<dbReference type="EMBL" id="GBXM01083616">
    <property type="protein sequence ID" value="JAH24961.1"/>
    <property type="molecule type" value="Transcribed_RNA"/>
</dbReference>
<dbReference type="AlphaFoldDB" id="A0A0E9R731"/>
<organism evidence="1">
    <name type="scientific">Anguilla anguilla</name>
    <name type="common">European freshwater eel</name>
    <name type="synonym">Muraena anguilla</name>
    <dbReference type="NCBI Taxonomy" id="7936"/>
    <lineage>
        <taxon>Eukaryota</taxon>
        <taxon>Metazoa</taxon>
        <taxon>Chordata</taxon>
        <taxon>Craniata</taxon>
        <taxon>Vertebrata</taxon>
        <taxon>Euteleostomi</taxon>
        <taxon>Actinopterygii</taxon>
        <taxon>Neopterygii</taxon>
        <taxon>Teleostei</taxon>
        <taxon>Anguilliformes</taxon>
        <taxon>Anguillidae</taxon>
        <taxon>Anguilla</taxon>
    </lineage>
</organism>
<protein>
    <submittedName>
        <fullName evidence="1">Uncharacterized protein</fullName>
    </submittedName>
</protein>
<name>A0A0E9R731_ANGAN</name>
<sequence length="24" mass="2833">MVYNPNSISTLHSHGPLYNQFYFC</sequence>
<proteinExistence type="predicted"/>
<reference evidence="1" key="2">
    <citation type="journal article" date="2015" name="Fish Shellfish Immunol.">
        <title>Early steps in the European eel (Anguilla anguilla)-Vibrio vulnificus interaction in the gills: Role of the RtxA13 toxin.</title>
        <authorList>
            <person name="Callol A."/>
            <person name="Pajuelo D."/>
            <person name="Ebbesson L."/>
            <person name="Teles M."/>
            <person name="MacKenzie S."/>
            <person name="Amaro C."/>
        </authorList>
    </citation>
    <scope>NUCLEOTIDE SEQUENCE</scope>
</reference>
<evidence type="ECO:0000313" key="1">
    <source>
        <dbReference type="EMBL" id="JAH24961.1"/>
    </source>
</evidence>
<accession>A0A0E9R731</accession>
<reference evidence="1" key="1">
    <citation type="submission" date="2014-11" db="EMBL/GenBank/DDBJ databases">
        <authorList>
            <person name="Amaro Gonzalez C."/>
        </authorList>
    </citation>
    <scope>NUCLEOTIDE SEQUENCE</scope>
</reference>